<dbReference type="InterPro" id="IPR015018">
    <property type="entry name" value="DUF1905"/>
</dbReference>
<dbReference type="SUPFAM" id="SSF141694">
    <property type="entry name" value="AF2212/PG0164-like"/>
    <property type="match status" value="1"/>
</dbReference>
<proteinExistence type="predicted"/>
<dbReference type="EMBL" id="CP101637">
    <property type="protein sequence ID" value="WMT82980.1"/>
    <property type="molecule type" value="Genomic_DNA"/>
</dbReference>
<dbReference type="Pfam" id="PF13376">
    <property type="entry name" value="OmdA"/>
    <property type="match status" value="1"/>
</dbReference>
<evidence type="ECO:0008006" key="3">
    <source>
        <dbReference type="Google" id="ProtNLM"/>
    </source>
</evidence>
<evidence type="ECO:0000313" key="2">
    <source>
        <dbReference type="Proteomes" id="UP001235030"/>
    </source>
</evidence>
<dbReference type="RefSeq" id="WP_228105284.1">
    <property type="nucleotide sequence ID" value="NZ_CP101637.1"/>
</dbReference>
<dbReference type="Pfam" id="PF08922">
    <property type="entry name" value="DUF1905"/>
    <property type="match status" value="1"/>
</dbReference>
<keyword evidence="2" id="KW-1185">Reference proteome</keyword>
<organism evidence="1 2">
    <name type="scientific">Terrisporobacter mayombei</name>
    <dbReference type="NCBI Taxonomy" id="1541"/>
    <lineage>
        <taxon>Bacteria</taxon>
        <taxon>Bacillati</taxon>
        <taxon>Bacillota</taxon>
        <taxon>Clostridia</taxon>
        <taxon>Peptostreptococcales</taxon>
        <taxon>Peptostreptococcaceae</taxon>
        <taxon>Terrisporobacter</taxon>
    </lineage>
</organism>
<protein>
    <recommendedName>
        <fullName evidence="3">Antitermination protein NusB</fullName>
    </recommendedName>
</protein>
<reference evidence="1 2" key="1">
    <citation type="submission" date="2022-07" db="EMBL/GenBank/DDBJ databases">
        <title>Genome sequence of Terrisporobacter mayombei DSM6539.</title>
        <authorList>
            <person name="Boeer T."/>
            <person name="Bengelsdorf F.R."/>
            <person name="Daniel R."/>
            <person name="Poehlein A."/>
        </authorList>
    </citation>
    <scope>NUCLEOTIDE SEQUENCE [LARGE SCALE GENOMIC DNA]</scope>
    <source>
        <strain evidence="1 2">DSM 6539</strain>
    </source>
</reference>
<evidence type="ECO:0000313" key="1">
    <source>
        <dbReference type="EMBL" id="WMT82980.1"/>
    </source>
</evidence>
<name>A0ABY9Q6X1_9FIRM</name>
<accession>A0ABY9Q6X1</accession>
<dbReference type="InterPro" id="IPR037079">
    <property type="entry name" value="AF2212/PG0164-like_sf"/>
</dbReference>
<dbReference type="Proteomes" id="UP001235030">
    <property type="component" value="Chromosome"/>
</dbReference>
<sequence>MSYKFETIIKKVPDKDAAFIEIPFDMEKEFGAKRVKVKVKFDDIGYRGSIVSMGQGCYMIGITKAIRNQMGKGAGDSIFVEVEKDEEVREIELPADFKNELEQNEEALKFYNNLSYSAKRKYYQWITSAKKEETKHKRIIEAVLKLESNIKL</sequence>
<gene>
    <name evidence="1" type="ORF">TEMA_34780</name>
</gene>
<dbReference type="Gene3D" id="2.40.30.100">
    <property type="entry name" value="AF2212/PG0164-like"/>
    <property type="match status" value="1"/>
</dbReference>